<evidence type="ECO:0008006" key="4">
    <source>
        <dbReference type="Google" id="ProtNLM"/>
    </source>
</evidence>
<comment type="caution">
    <text evidence="2">The sequence shown here is derived from an EMBL/GenBank/DDBJ whole genome shotgun (WGS) entry which is preliminary data.</text>
</comment>
<name>W7YTM5_9BACT</name>
<dbReference type="OrthoDB" id="1118142at2"/>
<sequence length="279" mass="31858">MQQYIRKALIASIIIMISVSVSSQYRTKRRQFLEGFKIQPKAGVNMFFGDLVSEGRTNYVFGVAAEKELLSYLNARVDINYGSMKGTQINDGATLPYAYFDNSFIQFSLGATFRPLDLTLGLFKQRLFKPYVIAEAGIIQYSATEYWGGAGEEPDGTVWREVSGASPLVSFGGGVNYYWDSHFSVTAEFIASMPFTDQLDGHDEWYIGYGTPGQQTVVTEGNDFFYVATLGITYLFNDSQWRNSPKYNRKAYTKTRSLYRKSRTKYKRPSKRKSKRYKR</sequence>
<dbReference type="eggNOG" id="ENOG5033U33">
    <property type="taxonomic scope" value="Bacteria"/>
</dbReference>
<dbReference type="EMBL" id="BAMD01000129">
    <property type="protein sequence ID" value="GAF05804.1"/>
    <property type="molecule type" value="Genomic_DNA"/>
</dbReference>
<proteinExistence type="predicted"/>
<accession>W7YTM5</accession>
<dbReference type="Gene3D" id="2.40.160.20">
    <property type="match status" value="1"/>
</dbReference>
<feature type="region of interest" description="Disordered" evidence="1">
    <location>
        <begin position="259"/>
        <end position="279"/>
    </location>
</feature>
<evidence type="ECO:0000313" key="2">
    <source>
        <dbReference type="EMBL" id="GAF05804.1"/>
    </source>
</evidence>
<dbReference type="RefSeq" id="WP_027471819.1">
    <property type="nucleotide sequence ID" value="NZ_BAMD01000129.1"/>
</dbReference>
<dbReference type="AlphaFoldDB" id="W7YTM5"/>
<reference evidence="2 3" key="1">
    <citation type="journal article" date="2014" name="Genome Announc.">
        <title>Draft Genome Sequence of Cytophaga fermentans JCM 21142T, a Facultative Anaerobe Isolated from Marine Mud.</title>
        <authorList>
            <person name="Starns D."/>
            <person name="Oshima K."/>
            <person name="Suda W."/>
            <person name="Iino T."/>
            <person name="Yuki M."/>
            <person name="Inoue J."/>
            <person name="Kitamura K."/>
            <person name="Iida T."/>
            <person name="Darby A."/>
            <person name="Hattori M."/>
            <person name="Ohkuma M."/>
        </authorList>
    </citation>
    <scope>NUCLEOTIDE SEQUENCE [LARGE SCALE GENOMIC DNA]</scope>
    <source>
        <strain evidence="2 3">JCM 21142</strain>
    </source>
</reference>
<gene>
    <name evidence="2" type="ORF">JCM21142_104557</name>
</gene>
<dbReference type="SUPFAM" id="SSF56925">
    <property type="entry name" value="OMPA-like"/>
    <property type="match status" value="1"/>
</dbReference>
<evidence type="ECO:0000313" key="3">
    <source>
        <dbReference type="Proteomes" id="UP000019402"/>
    </source>
</evidence>
<evidence type="ECO:0000256" key="1">
    <source>
        <dbReference type="SAM" id="MobiDB-lite"/>
    </source>
</evidence>
<protein>
    <recommendedName>
        <fullName evidence="4">Outer membrane protein beta-barrel domain-containing protein</fullName>
    </recommendedName>
</protein>
<keyword evidence="3" id="KW-1185">Reference proteome</keyword>
<dbReference type="InterPro" id="IPR011250">
    <property type="entry name" value="OMP/PagP_B-barrel"/>
</dbReference>
<organism evidence="2 3">
    <name type="scientific">Saccharicrinis fermentans DSM 9555 = JCM 21142</name>
    <dbReference type="NCBI Taxonomy" id="869213"/>
    <lineage>
        <taxon>Bacteria</taxon>
        <taxon>Pseudomonadati</taxon>
        <taxon>Bacteroidota</taxon>
        <taxon>Bacteroidia</taxon>
        <taxon>Marinilabiliales</taxon>
        <taxon>Marinilabiliaceae</taxon>
        <taxon>Saccharicrinis</taxon>
    </lineage>
</organism>
<dbReference type="Proteomes" id="UP000019402">
    <property type="component" value="Unassembled WGS sequence"/>
</dbReference>